<feature type="transmembrane region" description="Helical" evidence="2">
    <location>
        <begin position="73"/>
        <end position="97"/>
    </location>
</feature>
<dbReference type="OrthoDB" id="207378at2759"/>
<feature type="transmembrane region" description="Helical" evidence="2">
    <location>
        <begin position="209"/>
        <end position="230"/>
    </location>
</feature>
<comment type="caution">
    <text evidence="4">The sequence shown here is derived from an EMBL/GenBank/DDBJ whole genome shotgun (WGS) entry which is preliminary data.</text>
</comment>
<reference evidence="4 5" key="1">
    <citation type="journal article" date="2014" name="Genome Biol. Evol.">
        <title>The secreted proteins of Achlya hypogyna and Thraustotheca clavata identify the ancestral oomycete secretome and reveal gene acquisitions by horizontal gene transfer.</title>
        <authorList>
            <person name="Misner I."/>
            <person name="Blouin N."/>
            <person name="Leonard G."/>
            <person name="Richards T.A."/>
            <person name="Lane C.E."/>
        </authorList>
    </citation>
    <scope>NUCLEOTIDE SEQUENCE [LARGE SCALE GENOMIC DNA]</scope>
    <source>
        <strain evidence="4 5">ATCC 48635</strain>
    </source>
</reference>
<feature type="transmembrane region" description="Helical" evidence="2">
    <location>
        <begin position="351"/>
        <end position="371"/>
    </location>
</feature>
<name>A0A1V9YWQ6_ACHHY</name>
<dbReference type="Pfam" id="PF01757">
    <property type="entry name" value="Acyl_transf_3"/>
    <property type="match status" value="1"/>
</dbReference>
<organism evidence="4 5">
    <name type="scientific">Achlya hypogyna</name>
    <name type="common">Oomycete</name>
    <name type="synonym">Protoachlya hypogyna</name>
    <dbReference type="NCBI Taxonomy" id="1202772"/>
    <lineage>
        <taxon>Eukaryota</taxon>
        <taxon>Sar</taxon>
        <taxon>Stramenopiles</taxon>
        <taxon>Oomycota</taxon>
        <taxon>Saprolegniomycetes</taxon>
        <taxon>Saprolegniales</taxon>
        <taxon>Achlyaceae</taxon>
        <taxon>Achlya</taxon>
    </lineage>
</organism>
<feature type="transmembrane region" description="Helical" evidence="2">
    <location>
        <begin position="415"/>
        <end position="435"/>
    </location>
</feature>
<dbReference type="GO" id="GO:0016020">
    <property type="term" value="C:membrane"/>
    <property type="evidence" value="ECO:0007669"/>
    <property type="project" value="TreeGrafter"/>
</dbReference>
<dbReference type="AlphaFoldDB" id="A0A1V9YWQ6"/>
<feature type="region of interest" description="Disordered" evidence="1">
    <location>
        <begin position="1"/>
        <end position="23"/>
    </location>
</feature>
<dbReference type="EMBL" id="JNBR01000663">
    <property type="protein sequence ID" value="OQR90165.1"/>
    <property type="molecule type" value="Genomic_DNA"/>
</dbReference>
<gene>
    <name evidence="4" type="ORF">ACHHYP_05764</name>
</gene>
<dbReference type="GO" id="GO:0000271">
    <property type="term" value="P:polysaccharide biosynthetic process"/>
    <property type="evidence" value="ECO:0007669"/>
    <property type="project" value="TreeGrafter"/>
</dbReference>
<dbReference type="Proteomes" id="UP000243579">
    <property type="component" value="Unassembled WGS sequence"/>
</dbReference>
<keyword evidence="4" id="KW-0012">Acyltransferase</keyword>
<keyword evidence="5" id="KW-1185">Reference proteome</keyword>
<feature type="transmembrane region" description="Helical" evidence="2">
    <location>
        <begin position="318"/>
        <end position="339"/>
    </location>
</feature>
<evidence type="ECO:0000313" key="4">
    <source>
        <dbReference type="EMBL" id="OQR90165.1"/>
    </source>
</evidence>
<dbReference type="InterPro" id="IPR050879">
    <property type="entry name" value="Acyltransferase_3"/>
</dbReference>
<keyword evidence="2" id="KW-1133">Transmembrane helix</keyword>
<evidence type="ECO:0000313" key="5">
    <source>
        <dbReference type="Proteomes" id="UP000243579"/>
    </source>
</evidence>
<feature type="transmembrane region" description="Helical" evidence="2">
    <location>
        <begin position="118"/>
        <end position="138"/>
    </location>
</feature>
<evidence type="ECO:0000256" key="2">
    <source>
        <dbReference type="SAM" id="Phobius"/>
    </source>
</evidence>
<accession>A0A1V9YWQ6</accession>
<dbReference type="PANTHER" id="PTHR23028:SF53">
    <property type="entry name" value="ACYL_TRANSF_3 DOMAIN-CONTAINING PROTEIN"/>
    <property type="match status" value="1"/>
</dbReference>
<evidence type="ECO:0000259" key="3">
    <source>
        <dbReference type="Pfam" id="PF01757"/>
    </source>
</evidence>
<protein>
    <submittedName>
        <fullName evidence="4">Acyltransferase</fullName>
    </submittedName>
</protein>
<dbReference type="GO" id="GO:0016747">
    <property type="term" value="F:acyltransferase activity, transferring groups other than amino-acyl groups"/>
    <property type="evidence" value="ECO:0007669"/>
    <property type="project" value="InterPro"/>
</dbReference>
<dbReference type="InterPro" id="IPR002656">
    <property type="entry name" value="Acyl_transf_3_dom"/>
</dbReference>
<proteinExistence type="predicted"/>
<evidence type="ECO:0000256" key="1">
    <source>
        <dbReference type="SAM" id="MobiDB-lite"/>
    </source>
</evidence>
<dbReference type="PANTHER" id="PTHR23028">
    <property type="entry name" value="ACETYLTRANSFERASE"/>
    <property type="match status" value="1"/>
</dbReference>
<feature type="transmembrane region" description="Helical" evidence="2">
    <location>
        <begin position="383"/>
        <end position="403"/>
    </location>
</feature>
<feature type="non-terminal residue" evidence="4">
    <location>
        <position position="604"/>
    </location>
</feature>
<keyword evidence="4" id="KW-0808">Transferase</keyword>
<sequence>MPPHSGDVVGGPPQARSSSDGDHLLTTGPTPLFELSDDTKIEAKQAHVYRPDVDGLRTLAVVPVVVFHAYPDLLPGGFIGVDVFFVISGFLISGILFKEFERGKFTYAGFYQRRIRRIFPTLILVLGVTFWLGYLYLMAPKLKAMAATMLAGTLFSANLQVLTLEHSYFDLDVKTNPLLHLWSLGVEEQFYIFWPFLASIITKMSYKKAVALQLVVLATSFLINVSFLGFHGNDKMSFYMPLSRFWQMAMGGLLVYVSKESLREVKYKCGEGGTEIECEALPSGWRIDVVENVVSATGLLLILLGFGCVNEARSFPGFWALLPTIGATLLIAAGPNAVFNYYVLSNRAVVYIGKISYCLYLWHWPLLVFAIERFPDVEVRPFYLQPYAMVVASIFLSVLTYEDVEGRLRRHKSKLVTPILVLCMVTLAVLAGSAFKNPAGFSATEIEIAKAQEAMSVAPMEAAWSNTTTTTTTVTTSAPVAPETTSPATTVAVAPATTVAVAPATTVAVAPATTALPETKVAVTTQAPSEAQTAAATTQAPATQAPAATRRIVIPSVMQARIGSNDGNWNAGAGGQCGAGSEYVATAKTPVPFPYQDPTNPEYP</sequence>
<feature type="domain" description="Acyltransferase 3" evidence="3">
    <location>
        <begin position="52"/>
        <end position="401"/>
    </location>
</feature>
<keyword evidence="2" id="KW-0472">Membrane</keyword>
<keyword evidence="2" id="KW-0812">Transmembrane</keyword>